<evidence type="ECO:0000256" key="12">
    <source>
        <dbReference type="ARBA" id="ARBA00049878"/>
    </source>
</evidence>
<dbReference type="GO" id="GO:0006777">
    <property type="term" value="P:Mo-molybdopterin cofactor biosynthetic process"/>
    <property type="evidence" value="ECO:0007669"/>
    <property type="project" value="UniProtKB-KW"/>
</dbReference>
<evidence type="ECO:0000256" key="9">
    <source>
        <dbReference type="ARBA" id="ARBA00030407"/>
    </source>
</evidence>
<dbReference type="Gene3D" id="3.90.1170.40">
    <property type="entry name" value="Molybdopterin biosynthesis MoaE subunit"/>
    <property type="match status" value="1"/>
</dbReference>
<dbReference type="EC" id="2.8.1.12" evidence="3"/>
<accession>A0A420WS38</accession>
<evidence type="ECO:0000256" key="1">
    <source>
        <dbReference type="ARBA" id="ARBA00005046"/>
    </source>
</evidence>
<comment type="caution">
    <text evidence="13">The sequence shown here is derived from an EMBL/GenBank/DDBJ whole genome shotgun (WGS) entry which is preliminary data.</text>
</comment>
<proteinExistence type="inferred from homology"/>
<dbReference type="InterPro" id="IPR036563">
    <property type="entry name" value="MoaE_sf"/>
</dbReference>
<evidence type="ECO:0000256" key="8">
    <source>
        <dbReference type="ARBA" id="ARBA00029745"/>
    </source>
</evidence>
<evidence type="ECO:0000256" key="5">
    <source>
        <dbReference type="ARBA" id="ARBA00023150"/>
    </source>
</evidence>
<dbReference type="OrthoDB" id="9803224at2"/>
<dbReference type="RefSeq" id="WP_121218662.1">
    <property type="nucleotide sequence ID" value="NZ_RBIG01000001.1"/>
</dbReference>
<comment type="function">
    <text evidence="6">Converts molybdopterin precursor Z into molybdopterin. This requires the incorporation of two sulfur atoms into precursor Z to generate a dithiolene group. The sulfur is provided by MoaD.</text>
</comment>
<sequence length="158" mass="17377">MIRVQREDFDIGAEIAALTDGNHAIGGVTSFTGLVRDMAGDAGIGAMTLEHYPGMTEKALARIEQEAQERWPLQASLIIHRYGRLEPGDRIVLVVTASAHRQAAFDSAMFLMDYLKTQAPFWKLEETGEGAHWVDARESDDHALARWAPKTGKADAAE</sequence>
<dbReference type="SUPFAM" id="SSF54690">
    <property type="entry name" value="Molybdopterin synthase subunit MoaE"/>
    <property type="match status" value="1"/>
</dbReference>
<gene>
    <name evidence="13" type="ORF">BCL74_1455</name>
</gene>
<protein>
    <recommendedName>
        <fullName evidence="4">Molybdopterin synthase catalytic subunit</fullName>
        <ecNumber evidence="3">2.8.1.12</ecNumber>
    </recommendedName>
    <alternativeName>
        <fullName evidence="10">MPT synthase subunit 2</fullName>
    </alternativeName>
    <alternativeName>
        <fullName evidence="8">Molybdenum cofactor biosynthesis protein E</fullName>
    </alternativeName>
    <alternativeName>
        <fullName evidence="9">Molybdopterin-converting factor large subunit</fullName>
    </alternativeName>
    <alternativeName>
        <fullName evidence="11">Molybdopterin-converting factor subunit 2</fullName>
    </alternativeName>
</protein>
<comment type="catalytic activity">
    <reaction evidence="12">
        <text>2 [molybdopterin-synthase sulfur-carrier protein]-C-terminal-Gly-aminoethanethioate + cyclic pyranopterin phosphate + H2O = molybdopterin + 2 [molybdopterin-synthase sulfur-carrier protein]-C-terminal Gly-Gly + 2 H(+)</text>
        <dbReference type="Rhea" id="RHEA:26333"/>
        <dbReference type="Rhea" id="RHEA-COMP:12202"/>
        <dbReference type="Rhea" id="RHEA-COMP:19907"/>
        <dbReference type="ChEBI" id="CHEBI:15377"/>
        <dbReference type="ChEBI" id="CHEBI:15378"/>
        <dbReference type="ChEBI" id="CHEBI:58698"/>
        <dbReference type="ChEBI" id="CHEBI:59648"/>
        <dbReference type="ChEBI" id="CHEBI:90778"/>
        <dbReference type="ChEBI" id="CHEBI:232372"/>
        <dbReference type="EC" id="2.8.1.12"/>
    </reaction>
</comment>
<dbReference type="Pfam" id="PF02391">
    <property type="entry name" value="MoaE"/>
    <property type="match status" value="1"/>
</dbReference>
<reference evidence="13 14" key="1">
    <citation type="submission" date="2018-10" db="EMBL/GenBank/DDBJ databases">
        <title>Comparative analysis of microorganisms from saline springs in Andes Mountain Range, Colombia.</title>
        <authorList>
            <person name="Rubin E."/>
        </authorList>
    </citation>
    <scope>NUCLEOTIDE SEQUENCE [LARGE SCALE GENOMIC DNA]</scope>
    <source>
        <strain evidence="13 14">USBA 36</strain>
    </source>
</reference>
<evidence type="ECO:0000256" key="2">
    <source>
        <dbReference type="ARBA" id="ARBA00005426"/>
    </source>
</evidence>
<comment type="subunit">
    <text evidence="7">Heterotetramer of 2 MoaD subunits and 2 MoaE subunits. Also stable as homodimer. The enzyme changes between these two forms during catalysis.</text>
</comment>
<dbReference type="CDD" id="cd00756">
    <property type="entry name" value="MoaE"/>
    <property type="match status" value="1"/>
</dbReference>
<dbReference type="PANTHER" id="PTHR23404">
    <property type="entry name" value="MOLYBDOPTERIN SYNTHASE RELATED"/>
    <property type="match status" value="1"/>
</dbReference>
<evidence type="ECO:0000256" key="7">
    <source>
        <dbReference type="ARBA" id="ARBA00026066"/>
    </source>
</evidence>
<evidence type="ECO:0000313" key="14">
    <source>
        <dbReference type="Proteomes" id="UP000277424"/>
    </source>
</evidence>
<comment type="pathway">
    <text evidence="1">Cofactor biosynthesis; molybdopterin biosynthesis.</text>
</comment>
<dbReference type="UniPathway" id="UPA00344"/>
<evidence type="ECO:0000256" key="3">
    <source>
        <dbReference type="ARBA" id="ARBA00011950"/>
    </source>
</evidence>
<evidence type="ECO:0000313" key="13">
    <source>
        <dbReference type="EMBL" id="RKQ73666.1"/>
    </source>
</evidence>
<evidence type="ECO:0000256" key="11">
    <source>
        <dbReference type="ARBA" id="ARBA00032474"/>
    </source>
</evidence>
<dbReference type="InterPro" id="IPR003448">
    <property type="entry name" value="Mopterin_biosynth_MoaE"/>
</dbReference>
<evidence type="ECO:0000256" key="4">
    <source>
        <dbReference type="ARBA" id="ARBA00013858"/>
    </source>
</evidence>
<organism evidence="13 14">
    <name type="scientific">Oceanibaculum indicum</name>
    <dbReference type="NCBI Taxonomy" id="526216"/>
    <lineage>
        <taxon>Bacteria</taxon>
        <taxon>Pseudomonadati</taxon>
        <taxon>Pseudomonadota</taxon>
        <taxon>Alphaproteobacteria</taxon>
        <taxon>Rhodospirillales</taxon>
        <taxon>Oceanibaculaceae</taxon>
        <taxon>Oceanibaculum</taxon>
    </lineage>
</organism>
<name>A0A420WS38_9PROT</name>
<evidence type="ECO:0000256" key="10">
    <source>
        <dbReference type="ARBA" id="ARBA00030781"/>
    </source>
</evidence>
<dbReference type="Proteomes" id="UP000277424">
    <property type="component" value="Unassembled WGS sequence"/>
</dbReference>
<dbReference type="GO" id="GO:0030366">
    <property type="term" value="F:molybdopterin synthase activity"/>
    <property type="evidence" value="ECO:0007669"/>
    <property type="project" value="UniProtKB-EC"/>
</dbReference>
<dbReference type="EMBL" id="RBIG01000001">
    <property type="protein sequence ID" value="RKQ73666.1"/>
    <property type="molecule type" value="Genomic_DNA"/>
</dbReference>
<evidence type="ECO:0000256" key="6">
    <source>
        <dbReference type="ARBA" id="ARBA00025448"/>
    </source>
</evidence>
<dbReference type="AlphaFoldDB" id="A0A420WS38"/>
<comment type="similarity">
    <text evidence="2">Belongs to the MoaE family.</text>
</comment>
<keyword evidence="5" id="KW-0501">Molybdenum cofactor biosynthesis</keyword>